<dbReference type="PATRIC" id="fig|1235802.3.peg.747"/>
<dbReference type="Proteomes" id="UP000012589">
    <property type="component" value="Unassembled WGS sequence"/>
</dbReference>
<sequence>MWNGFFGLLKKDFGLMLSGRLFLLTLGSLVLYCCYINFVYVKLDQKIYPVYLYDSQNTQSVTSHYATRVDSRKALEEACADRYAVGIDLSAGKPEVYLLSSGSKTADHYRMIWGEGVLSGIVDGQAEVIGVNDKNMKNRREITAEFLFFELCAVGFLGLASMLFKEKQMGVIRVHGILPVRRSMFIFSKLLVLLLSDLLFTVLLTCINLGFLHAPEVLPAVLVQAGILSLLMTLVGFLCAVRLPDFKQFSLFYLVLAVFVTTPVFLAGQIGIAWEWIVYHPMYHLFTAMKCAYFSMPTTNVSYYLSCFGAIILLYVLTFRTLNREMAKEG</sequence>
<feature type="transmembrane region" description="Helical" evidence="1">
    <location>
        <begin position="21"/>
        <end position="41"/>
    </location>
</feature>
<keyword evidence="1" id="KW-0472">Membrane</keyword>
<organism evidence="2 3">
    <name type="scientific">Eubacterium plexicaudatum ASF492</name>
    <dbReference type="NCBI Taxonomy" id="1235802"/>
    <lineage>
        <taxon>Bacteria</taxon>
        <taxon>Bacillati</taxon>
        <taxon>Bacillota</taxon>
        <taxon>Clostridia</taxon>
        <taxon>Eubacteriales</taxon>
        <taxon>Eubacteriaceae</taxon>
        <taxon>Eubacterium</taxon>
    </lineage>
</organism>
<reference evidence="2 3" key="1">
    <citation type="journal article" date="2014" name="Genome Announc.">
        <title>Draft genome sequences of the altered schaedler flora, a defined bacterial community from gnotobiotic mice.</title>
        <authorList>
            <person name="Wannemuehler M.J."/>
            <person name="Overstreet A.M."/>
            <person name="Ward D.V."/>
            <person name="Phillips G.J."/>
        </authorList>
    </citation>
    <scope>NUCLEOTIDE SEQUENCE [LARGE SCALE GENOMIC DNA]</scope>
    <source>
        <strain evidence="2 3">ASF492</strain>
    </source>
</reference>
<gene>
    <name evidence="2" type="ORF">C823_00699</name>
</gene>
<evidence type="ECO:0000313" key="3">
    <source>
        <dbReference type="Proteomes" id="UP000012589"/>
    </source>
</evidence>
<dbReference type="AlphaFoldDB" id="N2B404"/>
<name>N2B404_9FIRM</name>
<feature type="transmembrane region" description="Helical" evidence="1">
    <location>
        <begin position="146"/>
        <end position="164"/>
    </location>
</feature>
<evidence type="ECO:0000256" key="1">
    <source>
        <dbReference type="SAM" id="Phobius"/>
    </source>
</evidence>
<keyword evidence="1" id="KW-0812">Transmembrane</keyword>
<dbReference type="STRING" id="1235802.C823_00699"/>
<keyword evidence="1" id="KW-1133">Transmembrane helix</keyword>
<keyword evidence="3" id="KW-1185">Reference proteome</keyword>
<dbReference type="EMBL" id="AQFT01000023">
    <property type="protein sequence ID" value="EMZ36332.1"/>
    <property type="molecule type" value="Genomic_DNA"/>
</dbReference>
<proteinExistence type="predicted"/>
<comment type="caution">
    <text evidence="2">The sequence shown here is derived from an EMBL/GenBank/DDBJ whole genome shotgun (WGS) entry which is preliminary data.</text>
</comment>
<feature type="transmembrane region" description="Helical" evidence="1">
    <location>
        <begin position="251"/>
        <end position="274"/>
    </location>
</feature>
<dbReference type="OrthoDB" id="1934624at2"/>
<accession>N2B404</accession>
<feature type="transmembrane region" description="Helical" evidence="1">
    <location>
        <begin position="303"/>
        <end position="322"/>
    </location>
</feature>
<evidence type="ECO:0000313" key="2">
    <source>
        <dbReference type="EMBL" id="EMZ36332.1"/>
    </source>
</evidence>
<protein>
    <submittedName>
        <fullName evidence="2">Uncharacterized protein</fullName>
    </submittedName>
</protein>
<dbReference type="eggNOG" id="COG0842">
    <property type="taxonomic scope" value="Bacteria"/>
</dbReference>
<dbReference type="HOGENOM" id="CLU_841297_0_0_9"/>
<feature type="transmembrane region" description="Helical" evidence="1">
    <location>
        <begin position="217"/>
        <end position="239"/>
    </location>
</feature>
<feature type="transmembrane region" description="Helical" evidence="1">
    <location>
        <begin position="185"/>
        <end position="211"/>
    </location>
</feature>